<feature type="region of interest" description="Disordered" evidence="5">
    <location>
        <begin position="1"/>
        <end position="22"/>
    </location>
</feature>
<dbReference type="InterPro" id="IPR001647">
    <property type="entry name" value="HTH_TetR"/>
</dbReference>
<protein>
    <submittedName>
        <fullName evidence="7">TetR/AcrR family transcriptional regulator</fullName>
    </submittedName>
</protein>
<evidence type="ECO:0000259" key="6">
    <source>
        <dbReference type="PROSITE" id="PS50977"/>
    </source>
</evidence>
<dbReference type="OrthoDB" id="3766519at2"/>
<dbReference type="AlphaFoldDB" id="A0A2S3Z4L4"/>
<evidence type="ECO:0000256" key="4">
    <source>
        <dbReference type="PROSITE-ProRule" id="PRU00335"/>
    </source>
</evidence>
<dbReference type="InterPro" id="IPR050109">
    <property type="entry name" value="HTH-type_TetR-like_transc_reg"/>
</dbReference>
<keyword evidence="3" id="KW-0804">Transcription</keyword>
<dbReference type="GO" id="GO:0000976">
    <property type="term" value="F:transcription cis-regulatory region binding"/>
    <property type="evidence" value="ECO:0007669"/>
    <property type="project" value="TreeGrafter"/>
</dbReference>
<dbReference type="EMBL" id="PPXF01000076">
    <property type="protein sequence ID" value="POH57917.1"/>
    <property type="molecule type" value="Genomic_DNA"/>
</dbReference>
<dbReference type="PRINTS" id="PR00455">
    <property type="entry name" value="HTHTETR"/>
</dbReference>
<evidence type="ECO:0000256" key="2">
    <source>
        <dbReference type="ARBA" id="ARBA00023125"/>
    </source>
</evidence>
<keyword evidence="1" id="KW-0805">Transcription regulation</keyword>
<dbReference type="SUPFAM" id="SSF46689">
    <property type="entry name" value="Homeodomain-like"/>
    <property type="match status" value="1"/>
</dbReference>
<reference evidence="7 8" key="1">
    <citation type="submission" date="2018-01" db="EMBL/GenBank/DDBJ databases">
        <title>Cryobacterium sp. nov., from glaciers in China.</title>
        <authorList>
            <person name="Liu Q."/>
            <person name="Xin Y.-H."/>
        </authorList>
    </citation>
    <scope>NUCLEOTIDE SEQUENCE [LARGE SCALE GENOMIC DNA]</scope>
    <source>
        <strain evidence="7 8">TMB1-8</strain>
    </source>
</reference>
<gene>
    <name evidence="7" type="ORF">C3B59_19170</name>
</gene>
<organism evidence="7 8">
    <name type="scientific">Cryobacterium zongtaii</name>
    <dbReference type="NCBI Taxonomy" id="1259217"/>
    <lineage>
        <taxon>Bacteria</taxon>
        <taxon>Bacillati</taxon>
        <taxon>Actinomycetota</taxon>
        <taxon>Actinomycetes</taxon>
        <taxon>Micrococcales</taxon>
        <taxon>Microbacteriaceae</taxon>
        <taxon>Cryobacterium</taxon>
    </lineage>
</organism>
<feature type="DNA-binding region" description="H-T-H motif" evidence="4">
    <location>
        <begin position="44"/>
        <end position="63"/>
    </location>
</feature>
<dbReference type="InterPro" id="IPR036271">
    <property type="entry name" value="Tet_transcr_reg_TetR-rel_C_sf"/>
</dbReference>
<dbReference type="PANTHER" id="PTHR30055:SF234">
    <property type="entry name" value="HTH-TYPE TRANSCRIPTIONAL REGULATOR BETI"/>
    <property type="match status" value="1"/>
</dbReference>
<dbReference type="Pfam" id="PF00440">
    <property type="entry name" value="TetR_N"/>
    <property type="match status" value="1"/>
</dbReference>
<evidence type="ECO:0000256" key="1">
    <source>
        <dbReference type="ARBA" id="ARBA00023015"/>
    </source>
</evidence>
<dbReference type="InterPro" id="IPR009057">
    <property type="entry name" value="Homeodomain-like_sf"/>
</dbReference>
<name>A0A2S3Z4L4_9MICO</name>
<comment type="caution">
    <text evidence="7">The sequence shown here is derived from an EMBL/GenBank/DDBJ whole genome shotgun (WGS) entry which is preliminary data.</text>
</comment>
<dbReference type="Proteomes" id="UP000237104">
    <property type="component" value="Unassembled WGS sequence"/>
</dbReference>
<sequence>MTRDSAPPTAGRPRLSGEATGSPRQDIIREATALFVAKGYAETTMSEIARSAGLRQSSLYYWFARKELILQTLLEDNRTSLALAAVLEAQPGPVAPRLYAVLHADVLQLCRAPLDFYEFERVARQQPQNFGAFFDDYTELLRLTESLVRQGVAAGEFDGVDPADTATAALGLNEGLQRHYRQPLPGVRSYTADQVCRLSADTTLTRLLVHREAIESVRDAAGELTASWTATATGS</sequence>
<evidence type="ECO:0000256" key="5">
    <source>
        <dbReference type="SAM" id="MobiDB-lite"/>
    </source>
</evidence>
<dbReference type="SUPFAM" id="SSF48498">
    <property type="entry name" value="Tetracyclin repressor-like, C-terminal domain"/>
    <property type="match status" value="1"/>
</dbReference>
<proteinExistence type="predicted"/>
<evidence type="ECO:0000313" key="7">
    <source>
        <dbReference type="EMBL" id="POH57917.1"/>
    </source>
</evidence>
<dbReference type="GO" id="GO:0003700">
    <property type="term" value="F:DNA-binding transcription factor activity"/>
    <property type="evidence" value="ECO:0007669"/>
    <property type="project" value="TreeGrafter"/>
</dbReference>
<feature type="domain" description="HTH tetR-type" evidence="6">
    <location>
        <begin position="21"/>
        <end position="81"/>
    </location>
</feature>
<dbReference type="PROSITE" id="PS50977">
    <property type="entry name" value="HTH_TETR_2"/>
    <property type="match status" value="1"/>
</dbReference>
<evidence type="ECO:0000256" key="3">
    <source>
        <dbReference type="ARBA" id="ARBA00023163"/>
    </source>
</evidence>
<accession>A0A2S3Z4L4</accession>
<dbReference type="PANTHER" id="PTHR30055">
    <property type="entry name" value="HTH-TYPE TRANSCRIPTIONAL REGULATOR RUTR"/>
    <property type="match status" value="1"/>
</dbReference>
<keyword evidence="2 4" id="KW-0238">DNA-binding</keyword>
<dbReference type="RefSeq" id="WP_103432765.1">
    <property type="nucleotide sequence ID" value="NZ_PPXF01000076.1"/>
</dbReference>
<dbReference type="Gene3D" id="1.10.357.10">
    <property type="entry name" value="Tetracycline Repressor, domain 2"/>
    <property type="match status" value="1"/>
</dbReference>
<evidence type="ECO:0000313" key="8">
    <source>
        <dbReference type="Proteomes" id="UP000237104"/>
    </source>
</evidence>